<feature type="transmembrane region" description="Helical" evidence="6">
    <location>
        <begin position="136"/>
        <end position="158"/>
    </location>
</feature>
<dbReference type="InterPro" id="IPR020846">
    <property type="entry name" value="MFS_dom"/>
</dbReference>
<evidence type="ECO:0000259" key="7">
    <source>
        <dbReference type="PROSITE" id="PS50850"/>
    </source>
</evidence>
<protein>
    <submittedName>
        <fullName evidence="8">General substrate transporter</fullName>
    </submittedName>
</protein>
<keyword evidence="3 6" id="KW-0812">Transmembrane</keyword>
<evidence type="ECO:0000256" key="6">
    <source>
        <dbReference type="SAM" id="Phobius"/>
    </source>
</evidence>
<dbReference type="Pfam" id="PF00083">
    <property type="entry name" value="Sugar_tr"/>
    <property type="match status" value="1"/>
</dbReference>
<dbReference type="PROSITE" id="PS00216">
    <property type="entry name" value="SUGAR_TRANSPORT_1"/>
    <property type="match status" value="1"/>
</dbReference>
<accession>A0A5N6W3Y1</accession>
<keyword evidence="5 6" id="KW-0472">Membrane</keyword>
<dbReference type="EMBL" id="ML738318">
    <property type="protein sequence ID" value="KAE8314549.1"/>
    <property type="molecule type" value="Genomic_DNA"/>
</dbReference>
<evidence type="ECO:0000256" key="3">
    <source>
        <dbReference type="ARBA" id="ARBA00022692"/>
    </source>
</evidence>
<organism evidence="8 9">
    <name type="scientific">Aspergillus transmontanensis</name>
    <dbReference type="NCBI Taxonomy" id="1034304"/>
    <lineage>
        <taxon>Eukaryota</taxon>
        <taxon>Fungi</taxon>
        <taxon>Dikarya</taxon>
        <taxon>Ascomycota</taxon>
        <taxon>Pezizomycotina</taxon>
        <taxon>Eurotiomycetes</taxon>
        <taxon>Eurotiomycetidae</taxon>
        <taxon>Eurotiales</taxon>
        <taxon>Aspergillaceae</taxon>
        <taxon>Aspergillus</taxon>
        <taxon>Aspergillus subgen. Circumdati</taxon>
    </lineage>
</organism>
<feature type="domain" description="Major facilitator superfamily (MFS) profile" evidence="7">
    <location>
        <begin position="1"/>
        <end position="209"/>
    </location>
</feature>
<proteinExistence type="inferred from homology"/>
<dbReference type="PROSITE" id="PS50850">
    <property type="entry name" value="MFS"/>
    <property type="match status" value="1"/>
</dbReference>
<dbReference type="GO" id="GO:0005351">
    <property type="term" value="F:carbohydrate:proton symporter activity"/>
    <property type="evidence" value="ECO:0007669"/>
    <property type="project" value="TreeGrafter"/>
</dbReference>
<feature type="transmembrane region" description="Helical" evidence="6">
    <location>
        <begin position="62"/>
        <end position="85"/>
    </location>
</feature>
<name>A0A5N6W3Y1_9EURO</name>
<dbReference type="Gene3D" id="1.20.1250.20">
    <property type="entry name" value="MFS general substrate transporter like domains"/>
    <property type="match status" value="1"/>
</dbReference>
<gene>
    <name evidence="8" type="ORF">BDV41DRAFT_575809</name>
</gene>
<dbReference type="SUPFAM" id="SSF103473">
    <property type="entry name" value="MFS general substrate transporter"/>
    <property type="match status" value="1"/>
</dbReference>
<dbReference type="InterPro" id="IPR005829">
    <property type="entry name" value="Sugar_transporter_CS"/>
</dbReference>
<dbReference type="PANTHER" id="PTHR48022">
    <property type="entry name" value="PLASTIDIC GLUCOSE TRANSPORTER 4"/>
    <property type="match status" value="1"/>
</dbReference>
<sequence>MGNPVPSQIGLITTILFVGGFMGALVTSLTADYFGRRVGMLIRASLTLTSTVIQIAAQNSNIFIGGRLVIGVGITFTCVTGPSLLFELARPSMRGTIASLFNFLCYVGSIIAAWTTCGTGHLPTSWAWRIPSLIQGVPALLVMTSVLAGLPVSSRWLCANGRLEETQKLLAMYHGHGDPSSELMTQEIAEIQTTFKVQRQAKSSGQSSW</sequence>
<evidence type="ECO:0000256" key="4">
    <source>
        <dbReference type="ARBA" id="ARBA00022989"/>
    </source>
</evidence>
<feature type="transmembrane region" description="Helical" evidence="6">
    <location>
        <begin position="6"/>
        <end position="26"/>
    </location>
</feature>
<dbReference type="GO" id="GO:0016020">
    <property type="term" value="C:membrane"/>
    <property type="evidence" value="ECO:0007669"/>
    <property type="project" value="UniProtKB-SubCell"/>
</dbReference>
<dbReference type="PANTHER" id="PTHR48022:SF64">
    <property type="entry name" value="MAJOR FACILITATOR SUPERFAMILY (MFS) PROFILE DOMAIN-CONTAINING PROTEIN"/>
    <property type="match status" value="1"/>
</dbReference>
<comment type="subcellular location">
    <subcellularLocation>
        <location evidence="1">Membrane</location>
        <topology evidence="1">Multi-pass membrane protein</topology>
    </subcellularLocation>
</comment>
<dbReference type="AlphaFoldDB" id="A0A5N6W3Y1"/>
<keyword evidence="4 6" id="KW-1133">Transmembrane helix</keyword>
<evidence type="ECO:0000313" key="9">
    <source>
        <dbReference type="Proteomes" id="UP000325433"/>
    </source>
</evidence>
<dbReference type="InterPro" id="IPR050360">
    <property type="entry name" value="MFS_Sugar_Transporters"/>
</dbReference>
<comment type="similarity">
    <text evidence="2">Belongs to the major facilitator superfamily. Sugar transporter (TC 2.A.1.1) family.</text>
</comment>
<dbReference type="InterPro" id="IPR036259">
    <property type="entry name" value="MFS_trans_sf"/>
</dbReference>
<evidence type="ECO:0000256" key="2">
    <source>
        <dbReference type="ARBA" id="ARBA00010992"/>
    </source>
</evidence>
<dbReference type="Proteomes" id="UP000325433">
    <property type="component" value="Unassembled WGS sequence"/>
</dbReference>
<evidence type="ECO:0000313" key="8">
    <source>
        <dbReference type="EMBL" id="KAE8314549.1"/>
    </source>
</evidence>
<feature type="transmembrane region" description="Helical" evidence="6">
    <location>
        <begin position="97"/>
        <end position="116"/>
    </location>
</feature>
<evidence type="ECO:0000256" key="1">
    <source>
        <dbReference type="ARBA" id="ARBA00004141"/>
    </source>
</evidence>
<keyword evidence="9" id="KW-1185">Reference proteome</keyword>
<dbReference type="InterPro" id="IPR005828">
    <property type="entry name" value="MFS_sugar_transport-like"/>
</dbReference>
<evidence type="ECO:0000256" key="5">
    <source>
        <dbReference type="ARBA" id="ARBA00023136"/>
    </source>
</evidence>
<reference evidence="9" key="1">
    <citation type="submission" date="2019-04" db="EMBL/GenBank/DDBJ databases">
        <title>Friends and foes A comparative genomics studyof 23 Aspergillus species from section Flavi.</title>
        <authorList>
            <consortium name="DOE Joint Genome Institute"/>
            <person name="Kjaerbolling I."/>
            <person name="Vesth T."/>
            <person name="Frisvad J.C."/>
            <person name="Nybo J.L."/>
            <person name="Theobald S."/>
            <person name="Kildgaard S."/>
            <person name="Isbrandt T."/>
            <person name="Kuo A."/>
            <person name="Sato A."/>
            <person name="Lyhne E.K."/>
            <person name="Kogle M.E."/>
            <person name="Wiebenga A."/>
            <person name="Kun R.S."/>
            <person name="Lubbers R.J."/>
            <person name="Makela M.R."/>
            <person name="Barry K."/>
            <person name="Chovatia M."/>
            <person name="Clum A."/>
            <person name="Daum C."/>
            <person name="Haridas S."/>
            <person name="He G."/>
            <person name="LaButti K."/>
            <person name="Lipzen A."/>
            <person name="Mondo S."/>
            <person name="Riley R."/>
            <person name="Salamov A."/>
            <person name="Simmons B.A."/>
            <person name="Magnuson J.K."/>
            <person name="Henrissat B."/>
            <person name="Mortensen U.H."/>
            <person name="Larsen T.O."/>
            <person name="Devries R.P."/>
            <person name="Grigoriev I.V."/>
            <person name="Machida M."/>
            <person name="Baker S.E."/>
            <person name="Andersen M.R."/>
        </authorList>
    </citation>
    <scope>NUCLEOTIDE SEQUENCE [LARGE SCALE GENOMIC DNA]</scope>
    <source>
        <strain evidence="9">CBS 130015</strain>
    </source>
</reference>